<comment type="caution">
    <text evidence="6">Lacks conserved residue(s) required for the propagation of feature annotation.</text>
</comment>
<feature type="transmembrane region" description="Helical" evidence="6">
    <location>
        <begin position="412"/>
        <end position="435"/>
    </location>
</feature>
<evidence type="ECO:0000256" key="5">
    <source>
        <dbReference type="ARBA" id="ARBA00023136"/>
    </source>
</evidence>
<comment type="subcellular location">
    <subcellularLocation>
        <location evidence="1">Membrane</location>
        <topology evidence="1">Multi-pass membrane protein</topology>
    </subcellularLocation>
</comment>
<dbReference type="GO" id="GO:1990961">
    <property type="term" value="P:xenobiotic detoxification by transmembrane export across the plasma membrane"/>
    <property type="evidence" value="ECO:0007669"/>
    <property type="project" value="InterPro"/>
</dbReference>
<evidence type="ECO:0000256" key="1">
    <source>
        <dbReference type="ARBA" id="ARBA00004141"/>
    </source>
</evidence>
<dbReference type="EnsemblPlants" id="Kaladp0058s0597.1.v1.1">
    <property type="protein sequence ID" value="Kaladp0058s0597.1.v1.1.CDS.1"/>
    <property type="gene ID" value="Kaladp0058s0597.v1.1"/>
</dbReference>
<dbReference type="CDD" id="cd13132">
    <property type="entry name" value="MATE_eukaryotic"/>
    <property type="match status" value="1"/>
</dbReference>
<dbReference type="Pfam" id="PF01554">
    <property type="entry name" value="MatE"/>
    <property type="match status" value="2"/>
</dbReference>
<comment type="similarity">
    <text evidence="2 6">Belongs to the multi antimicrobial extrusion (MATE) (TC 2.A.66.1) family.</text>
</comment>
<feature type="transmembrane region" description="Helical" evidence="6">
    <location>
        <begin position="159"/>
        <end position="181"/>
    </location>
</feature>
<dbReference type="InterPro" id="IPR002528">
    <property type="entry name" value="MATE_fam"/>
</dbReference>
<dbReference type="GO" id="GO:0016020">
    <property type="term" value="C:membrane"/>
    <property type="evidence" value="ECO:0007669"/>
    <property type="project" value="UniProtKB-SubCell"/>
</dbReference>
<dbReference type="Gramene" id="Kaladp0058s0597.1.v1.1">
    <property type="protein sequence ID" value="Kaladp0058s0597.1.v1.1.CDS.1"/>
    <property type="gene ID" value="Kaladp0058s0597.v1.1"/>
</dbReference>
<dbReference type="NCBIfam" id="TIGR00797">
    <property type="entry name" value="matE"/>
    <property type="match status" value="1"/>
</dbReference>
<dbReference type="GO" id="GO:0015297">
    <property type="term" value="F:antiporter activity"/>
    <property type="evidence" value="ECO:0007669"/>
    <property type="project" value="InterPro"/>
</dbReference>
<dbReference type="OMA" id="DWGHQSK"/>
<dbReference type="InterPro" id="IPR045069">
    <property type="entry name" value="MATE_euk"/>
</dbReference>
<dbReference type="AlphaFoldDB" id="A0A7N0UA73"/>
<dbReference type="PANTHER" id="PTHR11206">
    <property type="entry name" value="MULTIDRUG RESISTANCE PROTEIN"/>
    <property type="match status" value="1"/>
</dbReference>
<evidence type="ECO:0000256" key="2">
    <source>
        <dbReference type="ARBA" id="ARBA00010199"/>
    </source>
</evidence>
<sequence>MQGAEEVVSLAKVTCPFLVTSVLMYSRSIISLYFLGRLGKVELAGGALALAFANVTGFSIIKGLSVGMDPICSQAFGARRWAVIGQTYLKTVCLLLFASIPISCLWLNAELLFLVLGQDSETAKVAKVYVACLIPELIAQAHLNPLRCFLRCQGKTAPFTVDSICCVLLHFPINYLLAVHFNLGVKGVAWALACNTLNLNVALVMYLLLSDSPLKPWGRSTFQSIFGGWKPLLDLAIPTVVAVCLEWWWYELMLILSGLLNNPQSSIAATGIVIQTTGLLYTVPYSLSAGLTARVGNALGAGQPTRAKWATIIGIFSAFVFGLVAFISTIILRSVWGRFFTGESQILDLVSGALPLLGLCELGNAPQTAACGVLTGTARPKIGARINLCAFYLIGAPVAVVLTFTFKLGFSGLWLGLASAQCSCMCMCMMLCVLFQTNWTQQVKKAKEFTMASDGKKHEDDYEANLVSDHTHILRVSVDSLSGLGEFVRVQSS</sequence>
<keyword evidence="5 6" id="KW-0472">Membrane</keyword>
<evidence type="ECO:0000256" key="3">
    <source>
        <dbReference type="ARBA" id="ARBA00022692"/>
    </source>
</evidence>
<evidence type="ECO:0000313" key="7">
    <source>
        <dbReference type="EnsemblPlants" id="Kaladp0058s0597.1.v1.1.CDS.1"/>
    </source>
</evidence>
<feature type="transmembrane region" description="Helical" evidence="6">
    <location>
        <begin position="386"/>
        <end position="406"/>
    </location>
</feature>
<dbReference type="GO" id="GO:0042910">
    <property type="term" value="F:xenobiotic transmembrane transporter activity"/>
    <property type="evidence" value="ECO:0007669"/>
    <property type="project" value="InterPro"/>
</dbReference>
<accession>A0A7N0UA73</accession>
<keyword evidence="3 6" id="KW-0812">Transmembrane</keyword>
<name>A0A7N0UA73_KALFE</name>
<organism evidence="7 8">
    <name type="scientific">Kalanchoe fedtschenkoi</name>
    <name type="common">Lavender scallops</name>
    <name type="synonym">South American air plant</name>
    <dbReference type="NCBI Taxonomy" id="63787"/>
    <lineage>
        <taxon>Eukaryota</taxon>
        <taxon>Viridiplantae</taxon>
        <taxon>Streptophyta</taxon>
        <taxon>Embryophyta</taxon>
        <taxon>Tracheophyta</taxon>
        <taxon>Spermatophyta</taxon>
        <taxon>Magnoliopsida</taxon>
        <taxon>eudicotyledons</taxon>
        <taxon>Gunneridae</taxon>
        <taxon>Pentapetalae</taxon>
        <taxon>Saxifragales</taxon>
        <taxon>Crassulaceae</taxon>
        <taxon>Kalanchoe</taxon>
    </lineage>
</organism>
<keyword evidence="4 6" id="KW-1133">Transmembrane helix</keyword>
<feature type="transmembrane region" description="Helical" evidence="6">
    <location>
        <begin position="88"/>
        <end position="107"/>
    </location>
</feature>
<dbReference type="Proteomes" id="UP000594263">
    <property type="component" value="Unplaced"/>
</dbReference>
<feature type="transmembrane region" description="Helical" evidence="6">
    <location>
        <begin position="47"/>
        <end position="68"/>
    </location>
</feature>
<evidence type="ECO:0000256" key="6">
    <source>
        <dbReference type="RuleBase" id="RU004914"/>
    </source>
</evidence>
<proteinExistence type="inferred from homology"/>
<evidence type="ECO:0000256" key="4">
    <source>
        <dbReference type="ARBA" id="ARBA00022989"/>
    </source>
</evidence>
<feature type="transmembrane region" description="Helical" evidence="6">
    <location>
        <begin position="187"/>
        <end position="210"/>
    </location>
</feature>
<protein>
    <recommendedName>
        <fullName evidence="6">Protein DETOXIFICATION</fullName>
    </recommendedName>
    <alternativeName>
        <fullName evidence="6">Multidrug and toxic compound extrusion protein</fullName>
    </alternativeName>
</protein>
<reference evidence="7" key="1">
    <citation type="submission" date="2021-01" db="UniProtKB">
        <authorList>
            <consortium name="EnsemblPlants"/>
        </authorList>
    </citation>
    <scope>IDENTIFICATION</scope>
</reference>
<keyword evidence="8" id="KW-1185">Reference proteome</keyword>
<evidence type="ECO:0000313" key="8">
    <source>
        <dbReference type="Proteomes" id="UP000594263"/>
    </source>
</evidence>
<feature type="transmembrane region" description="Helical" evidence="6">
    <location>
        <begin position="309"/>
        <end position="332"/>
    </location>
</feature>
<feature type="transmembrane region" description="Helical" evidence="6">
    <location>
        <begin position="17"/>
        <end position="35"/>
    </location>
</feature>
<feature type="transmembrane region" description="Helical" evidence="6">
    <location>
        <begin position="231"/>
        <end position="250"/>
    </location>
</feature>